<keyword evidence="5" id="KW-0677">Repeat</keyword>
<dbReference type="KEGG" id="lgi:LOTGIDRAFT_211330"/>
<dbReference type="InterPro" id="IPR045152">
    <property type="entry name" value="EDC4-like"/>
</dbReference>
<evidence type="ECO:0000256" key="6">
    <source>
        <dbReference type="ARBA" id="ARBA00023054"/>
    </source>
</evidence>
<evidence type="ECO:0000313" key="10">
    <source>
        <dbReference type="Proteomes" id="UP000030746"/>
    </source>
</evidence>
<dbReference type="EMBL" id="KB203854">
    <property type="protein sequence ID" value="ESO82695.1"/>
    <property type="molecule type" value="Genomic_DNA"/>
</dbReference>
<comment type="subcellular location">
    <subcellularLocation>
        <location evidence="1">Cytoplasm</location>
        <location evidence="1">P-body</location>
    </subcellularLocation>
</comment>
<dbReference type="GO" id="GO:0000932">
    <property type="term" value="C:P-body"/>
    <property type="evidence" value="ECO:0007669"/>
    <property type="project" value="UniProtKB-SubCell"/>
</dbReference>
<dbReference type="STRING" id="225164.V3ZJY4"/>
<dbReference type="Gene3D" id="6.10.140.270">
    <property type="match status" value="1"/>
</dbReference>
<dbReference type="InterPro" id="IPR049404">
    <property type="entry name" value="EDC4_C"/>
</dbReference>
<evidence type="ECO:0000259" key="8">
    <source>
        <dbReference type="Pfam" id="PF21289"/>
    </source>
</evidence>
<keyword evidence="10" id="KW-1185">Reference proteome</keyword>
<dbReference type="Proteomes" id="UP000030746">
    <property type="component" value="Unassembled WGS sequence"/>
</dbReference>
<keyword evidence="4" id="KW-0853">WD repeat</keyword>
<dbReference type="CTD" id="20246284"/>
<dbReference type="AlphaFoldDB" id="V3ZJY4"/>
<evidence type="ECO:0000256" key="2">
    <source>
        <dbReference type="ARBA" id="ARBA00009639"/>
    </source>
</evidence>
<gene>
    <name evidence="9" type="ORF">LOTGIDRAFT_211330</name>
</gene>
<dbReference type="GeneID" id="20246284"/>
<dbReference type="FunFam" id="1.10.220.100:FF:000001">
    <property type="entry name" value="Enhancer of mRNA-decapping protein 4"/>
    <property type="match status" value="1"/>
</dbReference>
<dbReference type="HOGENOM" id="CLU_584347_0_0_1"/>
<evidence type="ECO:0000256" key="7">
    <source>
        <dbReference type="SAM" id="Coils"/>
    </source>
</evidence>
<dbReference type="RefSeq" id="XP_009066495.1">
    <property type="nucleotide sequence ID" value="XM_009068247.1"/>
</dbReference>
<evidence type="ECO:0000256" key="4">
    <source>
        <dbReference type="ARBA" id="ARBA00022574"/>
    </source>
</evidence>
<feature type="domain" description="Enhancer of mRNA-decapping protein 4 C-terminal" evidence="8">
    <location>
        <begin position="339"/>
        <end position="458"/>
    </location>
</feature>
<sequence>MKAQQEQITELQKQLINQHDIQINLQHQQLEHVQLTQQGAPANLEEHLGKVEDVVTSRVERAISTHLQNENQRLKDLISEMDNRHKREQKLLHGSIIETVGSSVTKGLDKSVRAEIKQTVLPCVSRTLEPIKEQHHHELAQKLSATDSLLKDNIAKMVRSKQTVEAIGQAAGNAIQAPIQAAYREAFQNMVVPSFERASQNLFKQMNDTFFKGTREYTNHLESHLEQVRKRQSECRDPLLSQLQSMVDSFRSSSESYKSQVLSTVQTELQSHLQTSTETMQERLLQHIRTAVKEEVSLAIREQSASINSQLMNHLRSGAATPIQVSPEFVSTVPTQASVSNLLHNGKINEAFQQALSASNLELVVFVCQKANTSVVFSTPNVLDQPVLLSLVQQLSADLHSHADLKIKYLGEAIMNLDTKNPVTREHMKSVLYTLLNKLRTFTPSRPNDPVSRSVKMLQLATQSLLSS</sequence>
<keyword evidence="3" id="KW-0963">Cytoplasm</keyword>
<keyword evidence="6 7" id="KW-0175">Coiled coil</keyword>
<dbReference type="GO" id="GO:0031087">
    <property type="term" value="P:deadenylation-independent decapping of nuclear-transcribed mRNA"/>
    <property type="evidence" value="ECO:0007669"/>
    <property type="project" value="InterPro"/>
</dbReference>
<comment type="similarity">
    <text evidence="2">Belongs to the WD repeat EDC4 family.</text>
</comment>
<dbReference type="PANTHER" id="PTHR15598:SF5">
    <property type="entry name" value="ENHANCER OF MRNA-DECAPPING PROTEIN 4"/>
    <property type="match status" value="1"/>
</dbReference>
<reference evidence="9 10" key="1">
    <citation type="journal article" date="2013" name="Nature">
        <title>Insights into bilaterian evolution from three spiralian genomes.</title>
        <authorList>
            <person name="Simakov O."/>
            <person name="Marletaz F."/>
            <person name="Cho S.J."/>
            <person name="Edsinger-Gonzales E."/>
            <person name="Havlak P."/>
            <person name="Hellsten U."/>
            <person name="Kuo D.H."/>
            <person name="Larsson T."/>
            <person name="Lv J."/>
            <person name="Arendt D."/>
            <person name="Savage R."/>
            <person name="Osoegawa K."/>
            <person name="de Jong P."/>
            <person name="Grimwood J."/>
            <person name="Chapman J.A."/>
            <person name="Shapiro H."/>
            <person name="Aerts A."/>
            <person name="Otillar R.P."/>
            <person name="Terry A.Y."/>
            <person name="Boore J.L."/>
            <person name="Grigoriev I.V."/>
            <person name="Lindberg D.R."/>
            <person name="Seaver E.C."/>
            <person name="Weisblat D.A."/>
            <person name="Putnam N.H."/>
            <person name="Rokhsar D.S."/>
        </authorList>
    </citation>
    <scope>NUCLEOTIDE SEQUENCE [LARGE SCALE GENOMIC DNA]</scope>
</reference>
<dbReference type="Gene3D" id="1.10.220.100">
    <property type="entry name" value="conserved c-terminal region of ge- 1"/>
    <property type="match status" value="1"/>
</dbReference>
<name>V3ZJY4_LOTGI</name>
<organism evidence="9 10">
    <name type="scientific">Lottia gigantea</name>
    <name type="common">Giant owl limpet</name>
    <dbReference type="NCBI Taxonomy" id="225164"/>
    <lineage>
        <taxon>Eukaryota</taxon>
        <taxon>Metazoa</taxon>
        <taxon>Spiralia</taxon>
        <taxon>Lophotrochozoa</taxon>
        <taxon>Mollusca</taxon>
        <taxon>Gastropoda</taxon>
        <taxon>Patellogastropoda</taxon>
        <taxon>Lottioidea</taxon>
        <taxon>Lottiidae</taxon>
        <taxon>Lottia</taxon>
    </lineage>
</organism>
<feature type="coiled-coil region" evidence="7">
    <location>
        <begin position="64"/>
        <end position="91"/>
    </location>
</feature>
<dbReference type="InterPro" id="IPR044938">
    <property type="entry name" value="EDC4_C_sf"/>
</dbReference>
<evidence type="ECO:0000256" key="3">
    <source>
        <dbReference type="ARBA" id="ARBA00022490"/>
    </source>
</evidence>
<accession>V3ZJY4</accession>
<evidence type="ECO:0000256" key="5">
    <source>
        <dbReference type="ARBA" id="ARBA00022737"/>
    </source>
</evidence>
<dbReference type="Pfam" id="PF21289">
    <property type="entry name" value="EDC4_C"/>
    <property type="match status" value="1"/>
</dbReference>
<dbReference type="SUPFAM" id="SSF58113">
    <property type="entry name" value="Apolipoprotein A-I"/>
    <property type="match status" value="1"/>
</dbReference>
<dbReference type="OMA" id="QKGMPEH"/>
<evidence type="ECO:0000313" key="9">
    <source>
        <dbReference type="EMBL" id="ESO82695.1"/>
    </source>
</evidence>
<dbReference type="PANTHER" id="PTHR15598">
    <property type="entry name" value="ENHANCER OF MRNA-DECAPPING PROTEIN 4"/>
    <property type="match status" value="1"/>
</dbReference>
<protein>
    <recommendedName>
        <fullName evidence="8">Enhancer of mRNA-decapping protein 4 C-terminal domain-containing protein</fullName>
    </recommendedName>
</protein>
<proteinExistence type="inferred from homology"/>
<dbReference type="OrthoDB" id="21128at2759"/>
<evidence type="ECO:0000256" key="1">
    <source>
        <dbReference type="ARBA" id="ARBA00004201"/>
    </source>
</evidence>